<dbReference type="PANTHER" id="PTHR42648">
    <property type="entry name" value="TRANSPOSASE, PUTATIVE-RELATED"/>
    <property type="match status" value="1"/>
</dbReference>
<protein>
    <recommendedName>
        <fullName evidence="12">Retroviral polymerase SH3-like domain-containing protein</fullName>
    </recommendedName>
</protein>
<dbReference type="GO" id="GO:0006310">
    <property type="term" value="P:DNA recombination"/>
    <property type="evidence" value="ECO:0007669"/>
    <property type="project" value="UniProtKB-KW"/>
</dbReference>
<dbReference type="GO" id="GO:0015074">
    <property type="term" value="P:DNA integration"/>
    <property type="evidence" value="ECO:0007669"/>
    <property type="project" value="UniProtKB-KW"/>
</dbReference>
<dbReference type="SUPFAM" id="SSF53098">
    <property type="entry name" value="Ribonuclease H-like"/>
    <property type="match status" value="1"/>
</dbReference>
<dbReference type="STRING" id="441959.B8MA80"/>
<dbReference type="PhylomeDB" id="B8MA80"/>
<keyword evidence="5" id="KW-0378">Hydrolase</keyword>
<keyword evidence="14" id="KW-1185">Reference proteome</keyword>
<dbReference type="GO" id="GO:0004519">
    <property type="term" value="F:endonuclease activity"/>
    <property type="evidence" value="ECO:0007669"/>
    <property type="project" value="UniProtKB-KW"/>
</dbReference>
<evidence type="ECO:0000313" key="14">
    <source>
        <dbReference type="Proteomes" id="UP000001745"/>
    </source>
</evidence>
<dbReference type="GO" id="GO:0046872">
    <property type="term" value="F:metal ion binding"/>
    <property type="evidence" value="ECO:0007669"/>
    <property type="project" value="UniProtKB-KW"/>
</dbReference>
<dbReference type="VEuPathDB" id="FungiDB:TSTA_121520"/>
<dbReference type="GO" id="GO:0003887">
    <property type="term" value="F:DNA-directed DNA polymerase activity"/>
    <property type="evidence" value="ECO:0007669"/>
    <property type="project" value="UniProtKB-KW"/>
</dbReference>
<dbReference type="eggNOG" id="KOG0017">
    <property type="taxonomic scope" value="Eukaryota"/>
</dbReference>
<keyword evidence="11" id="KW-0233">DNA recombination</keyword>
<gene>
    <name evidence="13" type="ORF">TSTA_121520</name>
</gene>
<evidence type="ECO:0000256" key="5">
    <source>
        <dbReference type="ARBA" id="ARBA00022801"/>
    </source>
</evidence>
<keyword evidence="9" id="KW-0239">DNA-directed DNA polymerase</keyword>
<dbReference type="GO" id="GO:0016787">
    <property type="term" value="F:hydrolase activity"/>
    <property type="evidence" value="ECO:0007669"/>
    <property type="project" value="UniProtKB-KW"/>
</dbReference>
<dbReference type="Proteomes" id="UP000001745">
    <property type="component" value="Unassembled WGS sequence"/>
</dbReference>
<keyword evidence="10" id="KW-0238">DNA-binding</keyword>
<dbReference type="InterPro" id="IPR039537">
    <property type="entry name" value="Retrotran_Ty1/copia-like"/>
</dbReference>
<keyword evidence="9" id="KW-0808">Transferase</keyword>
<dbReference type="InParanoid" id="B8MA80"/>
<dbReference type="RefSeq" id="XP_002482401.1">
    <property type="nucleotide sequence ID" value="XM_002482356.1"/>
</dbReference>
<dbReference type="Pfam" id="PF25597">
    <property type="entry name" value="SH3_retrovirus"/>
    <property type="match status" value="1"/>
</dbReference>
<dbReference type="GO" id="GO:0003677">
    <property type="term" value="F:DNA binding"/>
    <property type="evidence" value="ECO:0007669"/>
    <property type="project" value="UniProtKB-KW"/>
</dbReference>
<keyword evidence="3" id="KW-0479">Metal-binding</keyword>
<evidence type="ECO:0000256" key="8">
    <source>
        <dbReference type="ARBA" id="ARBA00022918"/>
    </source>
</evidence>
<proteinExistence type="predicted"/>
<keyword evidence="7" id="KW-0229">DNA integration</keyword>
<evidence type="ECO:0000256" key="1">
    <source>
        <dbReference type="ARBA" id="ARBA00022695"/>
    </source>
</evidence>
<accession>B8MA80</accession>
<dbReference type="GeneID" id="8099392"/>
<dbReference type="OrthoDB" id="4368647at2759"/>
<dbReference type="GO" id="GO:0003964">
    <property type="term" value="F:RNA-directed DNA polymerase activity"/>
    <property type="evidence" value="ECO:0007669"/>
    <property type="project" value="UniProtKB-KW"/>
</dbReference>
<dbReference type="InterPro" id="IPR012337">
    <property type="entry name" value="RNaseH-like_sf"/>
</dbReference>
<organism evidence="13 14">
    <name type="scientific">Talaromyces stipitatus (strain ATCC 10500 / CBS 375.48 / QM 6759 / NRRL 1006)</name>
    <name type="common">Penicillium stipitatum</name>
    <dbReference type="NCBI Taxonomy" id="441959"/>
    <lineage>
        <taxon>Eukaryota</taxon>
        <taxon>Fungi</taxon>
        <taxon>Dikarya</taxon>
        <taxon>Ascomycota</taxon>
        <taxon>Pezizomycotina</taxon>
        <taxon>Eurotiomycetes</taxon>
        <taxon>Eurotiomycetidae</taxon>
        <taxon>Eurotiales</taxon>
        <taxon>Trichocomaceae</taxon>
        <taxon>Talaromyces</taxon>
        <taxon>Talaromyces sect. Talaromyces</taxon>
    </lineage>
</organism>
<evidence type="ECO:0000259" key="12">
    <source>
        <dbReference type="Pfam" id="PF25597"/>
    </source>
</evidence>
<dbReference type="AlphaFoldDB" id="B8MA80"/>
<keyword evidence="4" id="KW-0255">Endonuclease</keyword>
<evidence type="ECO:0000256" key="11">
    <source>
        <dbReference type="ARBA" id="ARBA00023172"/>
    </source>
</evidence>
<feature type="domain" description="Retroviral polymerase SH3-like" evidence="12">
    <location>
        <begin position="111"/>
        <end position="177"/>
    </location>
</feature>
<dbReference type="PANTHER" id="PTHR42648:SF11">
    <property type="entry name" value="TRANSPOSON TY4-P GAG-POL POLYPROTEIN"/>
    <property type="match status" value="1"/>
</dbReference>
<name>B8MA80_TALSN</name>
<evidence type="ECO:0000256" key="10">
    <source>
        <dbReference type="ARBA" id="ARBA00023125"/>
    </source>
</evidence>
<evidence type="ECO:0000256" key="3">
    <source>
        <dbReference type="ARBA" id="ARBA00022723"/>
    </source>
</evidence>
<evidence type="ECO:0000256" key="2">
    <source>
        <dbReference type="ARBA" id="ARBA00022722"/>
    </source>
</evidence>
<keyword evidence="1" id="KW-0548">Nucleotidyltransferase</keyword>
<keyword evidence="8" id="KW-0695">RNA-directed DNA polymerase</keyword>
<keyword evidence="2" id="KW-0540">Nuclease</keyword>
<evidence type="ECO:0000313" key="13">
    <source>
        <dbReference type="EMBL" id="EED18409.1"/>
    </source>
</evidence>
<keyword evidence="6" id="KW-0460">Magnesium</keyword>
<dbReference type="HOGENOM" id="CLU_001650_18_3_1"/>
<sequence>MRPETYDWLTEEKYVKVEPSPPYTRALNGSGERSGGVIKTKARLMRISSRLPQDLAPEIIRAAVYSHNRMLRYNYDWESPYERFHQFIADRDGKSPVSSKPQLAHLQVYGCKAYSLTTGYMKHENRLQIFNPRACIGYLVGYDSTNVYRVWNLVLNKIGKARDVTFNEDETFDDVDVNEEEVTRSRPEARDLPSTVVNELINIGNIPTQDKALGRMPNRGFGRVITTHGPQEVDKEEATSHWRGYPTPPPIPPAALLVASIQRPIDEVPMLIKKYESFVPWKATFIAGSRYKPIGTFESKTLERERISRNQSVNKIQDKKEECDRSKLQKLIQQEQLHKIHRRDLPDPPKWHRDLETHLLGEQFAQAKRAHLQSYIPMNSWTTVDQSIAKGSQILDYKHGYLVKCKARLVVRGDQKR</sequence>
<evidence type="ECO:0000256" key="9">
    <source>
        <dbReference type="ARBA" id="ARBA00022932"/>
    </source>
</evidence>
<reference evidence="14" key="1">
    <citation type="journal article" date="2015" name="Genome Announc.">
        <title>Genome sequence of the AIDS-associated pathogen Penicillium marneffei (ATCC18224) and its near taxonomic relative Talaromyces stipitatus (ATCC10500).</title>
        <authorList>
            <person name="Nierman W.C."/>
            <person name="Fedorova-Abrams N.D."/>
            <person name="Andrianopoulos A."/>
        </authorList>
    </citation>
    <scope>NUCLEOTIDE SEQUENCE [LARGE SCALE GENOMIC DNA]</scope>
    <source>
        <strain evidence="14">ATCC 10500 / CBS 375.48 / QM 6759 / NRRL 1006</strain>
    </source>
</reference>
<evidence type="ECO:0000256" key="7">
    <source>
        <dbReference type="ARBA" id="ARBA00022908"/>
    </source>
</evidence>
<dbReference type="InterPro" id="IPR057670">
    <property type="entry name" value="SH3_retrovirus"/>
</dbReference>
<evidence type="ECO:0000256" key="6">
    <source>
        <dbReference type="ARBA" id="ARBA00022842"/>
    </source>
</evidence>
<evidence type="ECO:0000256" key="4">
    <source>
        <dbReference type="ARBA" id="ARBA00022759"/>
    </source>
</evidence>
<dbReference type="EMBL" id="EQ962655">
    <property type="protein sequence ID" value="EED18409.1"/>
    <property type="molecule type" value="Genomic_DNA"/>
</dbReference>